<dbReference type="CDD" id="cd00009">
    <property type="entry name" value="AAA"/>
    <property type="match status" value="1"/>
</dbReference>
<dbReference type="PANTHER" id="PTHR30050:SF4">
    <property type="entry name" value="ATP-BINDING PROTEIN RV3427C IN INSERTION SEQUENCE-RELATED"/>
    <property type="match status" value="1"/>
</dbReference>
<organism evidence="3 4">
    <name type="scientific">Thermophilibacter provencensis</name>
    <dbReference type="NCBI Taxonomy" id="1852386"/>
    <lineage>
        <taxon>Bacteria</taxon>
        <taxon>Bacillati</taxon>
        <taxon>Actinomycetota</taxon>
        <taxon>Coriobacteriia</taxon>
        <taxon>Coriobacteriales</taxon>
        <taxon>Atopobiaceae</taxon>
        <taxon>Thermophilibacter</taxon>
    </lineage>
</organism>
<proteinExistence type="predicted"/>
<dbReference type="RefSeq" id="WP_274959498.1">
    <property type="nucleotide sequence ID" value="NZ_DYWQ01000131.1"/>
</dbReference>
<dbReference type="SMART" id="SM00382">
    <property type="entry name" value="AAA"/>
    <property type="match status" value="1"/>
</dbReference>
<evidence type="ECO:0000256" key="1">
    <source>
        <dbReference type="SAM" id="MobiDB-lite"/>
    </source>
</evidence>
<dbReference type="InterPro" id="IPR003593">
    <property type="entry name" value="AAA+_ATPase"/>
</dbReference>
<keyword evidence="3" id="KW-0067">ATP-binding</keyword>
<dbReference type="GO" id="GO:0006260">
    <property type="term" value="P:DNA replication"/>
    <property type="evidence" value="ECO:0007669"/>
    <property type="project" value="TreeGrafter"/>
</dbReference>
<evidence type="ECO:0000259" key="2">
    <source>
        <dbReference type="SMART" id="SM00382"/>
    </source>
</evidence>
<dbReference type="PANTHER" id="PTHR30050">
    <property type="entry name" value="CHROMOSOMAL REPLICATION INITIATOR PROTEIN DNAA"/>
    <property type="match status" value="1"/>
</dbReference>
<evidence type="ECO:0000313" key="4">
    <source>
        <dbReference type="Proteomes" id="UP000697330"/>
    </source>
</evidence>
<dbReference type="SUPFAM" id="SSF52540">
    <property type="entry name" value="P-loop containing nucleoside triphosphate hydrolases"/>
    <property type="match status" value="1"/>
</dbReference>
<feature type="region of interest" description="Disordered" evidence="1">
    <location>
        <begin position="1"/>
        <end position="38"/>
    </location>
</feature>
<protein>
    <submittedName>
        <fullName evidence="3">ATP-binding protein</fullName>
    </submittedName>
</protein>
<reference evidence="3" key="2">
    <citation type="submission" date="2021-09" db="EMBL/GenBank/DDBJ databases">
        <authorList>
            <person name="Gilroy R."/>
        </authorList>
    </citation>
    <scope>NUCLEOTIDE SEQUENCE</scope>
    <source>
        <strain evidence="3">CHK124-7917</strain>
    </source>
</reference>
<comment type="caution">
    <text evidence="3">The sequence shown here is derived from an EMBL/GenBank/DDBJ whole genome shotgun (WGS) entry which is preliminary data.</text>
</comment>
<dbReference type="AlphaFoldDB" id="A0A921KLX3"/>
<dbReference type="Pfam" id="PF01695">
    <property type="entry name" value="IstB_IS21"/>
    <property type="match status" value="1"/>
</dbReference>
<dbReference type="InterPro" id="IPR002611">
    <property type="entry name" value="IstB_ATP-bd"/>
</dbReference>
<dbReference type="Gene3D" id="3.40.50.300">
    <property type="entry name" value="P-loop containing nucleotide triphosphate hydrolases"/>
    <property type="match status" value="1"/>
</dbReference>
<name>A0A921KLX3_9ACTN</name>
<accession>A0A921KLX3</accession>
<sequence>MVGFEPCGCPGAESERAEREREEAERRAREEAEKRRRDYERAGIKPRFAVAESPMAAGIMEGVREGRGAYIFGPVGTGKSHLASAVARMAVDEGMRVRVTDMPGIIARLKGTFGTQASEEDVLSGLSRCGLLVIDDLGKEPPTDWTLTQVFRVINDRYETMRPVVVTSQYDLKALGGRLSRNGDVDTALAIVSRLSEMCAKHEMRGADRRLHGQG</sequence>
<evidence type="ECO:0000313" key="3">
    <source>
        <dbReference type="EMBL" id="HJF45819.1"/>
    </source>
</evidence>
<gene>
    <name evidence="3" type="ORF">K8U72_08590</name>
</gene>
<keyword evidence="3" id="KW-0547">Nucleotide-binding</keyword>
<dbReference type="EMBL" id="DYWQ01000131">
    <property type="protein sequence ID" value="HJF45819.1"/>
    <property type="molecule type" value="Genomic_DNA"/>
</dbReference>
<reference evidence="3" key="1">
    <citation type="journal article" date="2021" name="PeerJ">
        <title>Extensive microbial diversity within the chicken gut microbiome revealed by metagenomics and culture.</title>
        <authorList>
            <person name="Gilroy R."/>
            <person name="Ravi A."/>
            <person name="Getino M."/>
            <person name="Pursley I."/>
            <person name="Horton D.L."/>
            <person name="Alikhan N.F."/>
            <person name="Baker D."/>
            <person name="Gharbi K."/>
            <person name="Hall N."/>
            <person name="Watson M."/>
            <person name="Adriaenssens E.M."/>
            <person name="Foster-Nyarko E."/>
            <person name="Jarju S."/>
            <person name="Secka A."/>
            <person name="Antonio M."/>
            <person name="Oren A."/>
            <person name="Chaudhuri R.R."/>
            <person name="La Ragione R."/>
            <person name="Hildebrand F."/>
            <person name="Pallen M.J."/>
        </authorList>
    </citation>
    <scope>NUCLEOTIDE SEQUENCE</scope>
    <source>
        <strain evidence="3">CHK124-7917</strain>
    </source>
</reference>
<dbReference type="GO" id="GO:0005524">
    <property type="term" value="F:ATP binding"/>
    <property type="evidence" value="ECO:0007669"/>
    <property type="project" value="UniProtKB-KW"/>
</dbReference>
<feature type="domain" description="AAA+ ATPase" evidence="2">
    <location>
        <begin position="65"/>
        <end position="189"/>
    </location>
</feature>
<dbReference type="InterPro" id="IPR027417">
    <property type="entry name" value="P-loop_NTPase"/>
</dbReference>
<feature type="compositionally biased region" description="Basic and acidic residues" evidence="1">
    <location>
        <begin position="13"/>
        <end position="38"/>
    </location>
</feature>
<dbReference type="Proteomes" id="UP000697330">
    <property type="component" value="Unassembled WGS sequence"/>
</dbReference>